<dbReference type="EMBL" id="JBHUGH010000009">
    <property type="protein sequence ID" value="MFD1913074.1"/>
    <property type="molecule type" value="Genomic_DNA"/>
</dbReference>
<protein>
    <recommendedName>
        <fullName evidence="3">Lipoprotein</fullName>
    </recommendedName>
</protein>
<sequence>MGTAWLRGSWVVGAMGVLLAGCGDFSVRPMTVRSPFQAIQQTSEETQQYVVVPEARSWVRAPESLITIERVVGADGEQRIALENNTSLRGDNFLWLRARAPGRSTAPLRLSEFLERTGGAPYPFTQIRDGDLSSGEDSLGPYVWAEQRSGVNTICVLGLRRITQAGRVMPQGTTVIDVMMRNCVEGTPAQALAPLRDERLAYFPATSGNLRASGNRNLSPLAAPLP</sequence>
<evidence type="ECO:0000313" key="2">
    <source>
        <dbReference type="Proteomes" id="UP001597353"/>
    </source>
</evidence>
<organism evidence="1 2">
    <name type="scientific">Halodurantibacterium flavum</name>
    <dbReference type="NCBI Taxonomy" id="1382802"/>
    <lineage>
        <taxon>Bacteria</taxon>
        <taxon>Pseudomonadati</taxon>
        <taxon>Pseudomonadota</taxon>
        <taxon>Alphaproteobacteria</taxon>
        <taxon>Rhodobacterales</taxon>
        <taxon>Paracoccaceae</taxon>
        <taxon>Halodurantibacterium</taxon>
    </lineage>
</organism>
<name>A0ABW4S6P7_9RHOB</name>
<comment type="caution">
    <text evidence="1">The sequence shown here is derived from an EMBL/GenBank/DDBJ whole genome shotgun (WGS) entry which is preliminary data.</text>
</comment>
<accession>A0ABW4S6P7</accession>
<reference evidence="2" key="1">
    <citation type="journal article" date="2019" name="Int. J. Syst. Evol. Microbiol.">
        <title>The Global Catalogue of Microorganisms (GCM) 10K type strain sequencing project: providing services to taxonomists for standard genome sequencing and annotation.</title>
        <authorList>
            <consortium name="The Broad Institute Genomics Platform"/>
            <consortium name="The Broad Institute Genome Sequencing Center for Infectious Disease"/>
            <person name="Wu L."/>
            <person name="Ma J."/>
        </authorList>
    </citation>
    <scope>NUCLEOTIDE SEQUENCE [LARGE SCALE GENOMIC DNA]</scope>
    <source>
        <strain evidence="2">CGMCC 4.7242</strain>
    </source>
</reference>
<keyword evidence="2" id="KW-1185">Reference proteome</keyword>
<dbReference type="Proteomes" id="UP001597353">
    <property type="component" value="Unassembled WGS sequence"/>
</dbReference>
<evidence type="ECO:0000313" key="1">
    <source>
        <dbReference type="EMBL" id="MFD1913074.1"/>
    </source>
</evidence>
<dbReference type="PROSITE" id="PS51257">
    <property type="entry name" value="PROKAR_LIPOPROTEIN"/>
    <property type="match status" value="1"/>
</dbReference>
<dbReference type="RefSeq" id="WP_390262316.1">
    <property type="nucleotide sequence ID" value="NZ_JBHUGH010000009.1"/>
</dbReference>
<evidence type="ECO:0008006" key="3">
    <source>
        <dbReference type="Google" id="ProtNLM"/>
    </source>
</evidence>
<gene>
    <name evidence="1" type="ORF">ACFSGJ_12705</name>
</gene>
<proteinExistence type="predicted"/>